<evidence type="ECO:0000256" key="9">
    <source>
        <dbReference type="SAM" id="Coils"/>
    </source>
</evidence>
<evidence type="ECO:0000256" key="2">
    <source>
        <dbReference type="ARBA" id="ARBA00022679"/>
    </source>
</evidence>
<feature type="binding site" evidence="7">
    <location>
        <position position="465"/>
    </location>
    <ligand>
        <name>ATP</name>
        <dbReference type="ChEBI" id="CHEBI:30616"/>
    </ligand>
</feature>
<dbReference type="Pfam" id="PF13089">
    <property type="entry name" value="PP_kinase_N"/>
    <property type="match status" value="1"/>
</dbReference>
<dbReference type="Pfam" id="PF17941">
    <property type="entry name" value="PP_kinase_C_1"/>
    <property type="match status" value="1"/>
</dbReference>
<protein>
    <recommendedName>
        <fullName evidence="7 8">Polyphosphate kinase</fullName>
        <ecNumber evidence="7 8">2.7.4.1</ecNumber>
    </recommendedName>
    <alternativeName>
        <fullName evidence="7">ATP-polyphosphate phosphotransferase</fullName>
    </alternativeName>
    <alternativeName>
        <fullName evidence="7">Polyphosphoric acid kinase</fullName>
    </alternativeName>
</protein>
<dbReference type="Gene3D" id="3.30.1840.10">
    <property type="entry name" value="Polyphosphate kinase middle domain"/>
    <property type="match status" value="1"/>
</dbReference>
<dbReference type="InterPro" id="IPR001736">
    <property type="entry name" value="PLipase_D/transphosphatidylase"/>
</dbReference>
<dbReference type="InterPro" id="IPR024953">
    <property type="entry name" value="PP_kinase_middle"/>
</dbReference>
<dbReference type="EMBL" id="QGTT01000004">
    <property type="protein sequence ID" value="PWW14194.1"/>
    <property type="molecule type" value="Genomic_DNA"/>
</dbReference>
<dbReference type="NCBIfam" id="TIGR03705">
    <property type="entry name" value="poly_P_kin"/>
    <property type="match status" value="1"/>
</dbReference>
<evidence type="ECO:0000256" key="8">
    <source>
        <dbReference type="RuleBase" id="RU003800"/>
    </source>
</evidence>
<name>A0A317QCM8_9GAMM</name>
<keyword evidence="3 7" id="KW-0547">Nucleotide-binding</keyword>
<evidence type="ECO:0000313" key="11">
    <source>
        <dbReference type="EMBL" id="PWW14194.1"/>
    </source>
</evidence>
<dbReference type="Pfam" id="PF13090">
    <property type="entry name" value="PP_kinase_C"/>
    <property type="match status" value="1"/>
</dbReference>
<dbReference type="InterPro" id="IPR003414">
    <property type="entry name" value="PP_kinase"/>
</dbReference>
<dbReference type="InterPro" id="IPR041108">
    <property type="entry name" value="PP_kinase_C_1"/>
</dbReference>
<comment type="catalytic activity">
    <reaction evidence="7 8">
        <text>[phosphate](n) + ATP = [phosphate](n+1) + ADP</text>
        <dbReference type="Rhea" id="RHEA:19573"/>
        <dbReference type="Rhea" id="RHEA-COMP:9859"/>
        <dbReference type="Rhea" id="RHEA-COMP:14280"/>
        <dbReference type="ChEBI" id="CHEBI:16838"/>
        <dbReference type="ChEBI" id="CHEBI:30616"/>
        <dbReference type="ChEBI" id="CHEBI:456216"/>
        <dbReference type="EC" id="2.7.4.1"/>
    </reaction>
</comment>
<sequence>MKFFAQELSWLAFNERVLQEAADQSVPVVERMRFLGIFSNNMDEFFRVRVADVRRRIFLAQNTAEHSESEQLMAEIQQQVLALQDKFEVIYKDVLKALLRKNIRVIDEQQTTTEERTWLTTFFREKIKRYIVPLLISPATDLVKAINEEATYLCVEVVQGDIIRYAALEVPTDEFPRFIKLPFKHAKRQKRVILLDNVICLCMHELFQGIVPFDSLRAFSFKLTRDAEYRLPHDIEQSVLEQMEEGIRQRFEAEPVRLVYDAAMPRNMLFFLHDKLELTSHDSLVPGGRYRNTRDFVSFPNVGHKSLVNPAWQPLEHPLFTKHNSVFDAMAEQDILLYYPYHKFAHLTELVRQAAYDPLVQSIQICIYRVAKLSRIVHSLVEAVNNGKKVTVMVELQARFDEEANIEWAKLMTQEGIRVIFGIQGLKVHSKLLLIKRRTEPGSDSTQLFAHIGTGNFNEKTAQSYTDFSLFTADKGICSDIEQVFQYLEAPYKRFDFDHILVSPVNLRETLEELIDTEIAHAQQGQRAEIMVKVNNLVDPGIIKRLVAAAQAGVRVRAIVRGMCGLKVPADLSKRLEIISIVDRFLEHPRVYWFYHGGKEQVFISSADLMTRNLDRRVEVACPIYNSQLQLQIKHILELQWQDNTKARIIDAEQKNQYRKRGNRKKIRSQLAVYDYLKAEMKRMLEAPHD</sequence>
<evidence type="ECO:0000256" key="1">
    <source>
        <dbReference type="ARBA" id="ARBA00022553"/>
    </source>
</evidence>
<proteinExistence type="inferred from homology"/>
<dbReference type="InterPro" id="IPR025198">
    <property type="entry name" value="PPK_N_dom"/>
</dbReference>
<comment type="PTM">
    <text evidence="7 8">An intermediate of this reaction is the autophosphorylated ppk in which a phosphate is covalently linked to a histidine residue through a N-P bond.</text>
</comment>
<evidence type="ECO:0000256" key="5">
    <source>
        <dbReference type="ARBA" id="ARBA00022840"/>
    </source>
</evidence>
<dbReference type="Proteomes" id="UP000246964">
    <property type="component" value="Unassembled WGS sequence"/>
</dbReference>
<organism evidence="11 12">
    <name type="scientific">Pseudidiomarina maritima</name>
    <dbReference type="NCBI Taxonomy" id="519453"/>
    <lineage>
        <taxon>Bacteria</taxon>
        <taxon>Pseudomonadati</taxon>
        <taxon>Pseudomonadota</taxon>
        <taxon>Gammaproteobacteria</taxon>
        <taxon>Alteromonadales</taxon>
        <taxon>Idiomarinaceae</taxon>
        <taxon>Pseudidiomarina</taxon>
    </lineage>
</organism>
<dbReference type="GO" id="GO:0005524">
    <property type="term" value="F:ATP binding"/>
    <property type="evidence" value="ECO:0007669"/>
    <property type="project" value="UniProtKB-KW"/>
</dbReference>
<keyword evidence="9" id="KW-0175">Coiled coil</keyword>
<keyword evidence="2 7" id="KW-0808">Transferase</keyword>
<feature type="binding site" evidence="7">
    <location>
        <position position="588"/>
    </location>
    <ligand>
        <name>ATP</name>
        <dbReference type="ChEBI" id="CHEBI:30616"/>
    </ligand>
</feature>
<evidence type="ECO:0000256" key="3">
    <source>
        <dbReference type="ARBA" id="ARBA00022741"/>
    </source>
</evidence>
<dbReference type="SUPFAM" id="SSF56024">
    <property type="entry name" value="Phospholipase D/nuclease"/>
    <property type="match status" value="2"/>
</dbReference>
<dbReference type="Gene3D" id="3.30.870.10">
    <property type="entry name" value="Endonuclease Chain A"/>
    <property type="match status" value="2"/>
</dbReference>
<comment type="function">
    <text evidence="7 8">Catalyzes the reversible transfer of the terminal phosphate of ATP to form a long-chain polyphosphate (polyP).</text>
</comment>
<evidence type="ECO:0000313" key="12">
    <source>
        <dbReference type="Proteomes" id="UP000246964"/>
    </source>
</evidence>
<evidence type="ECO:0000259" key="10">
    <source>
        <dbReference type="PROSITE" id="PS50035"/>
    </source>
</evidence>
<feature type="active site" description="Phosphohistidine intermediate" evidence="7">
    <location>
        <position position="429"/>
    </location>
</feature>
<evidence type="ECO:0000256" key="4">
    <source>
        <dbReference type="ARBA" id="ARBA00022777"/>
    </source>
</evidence>
<feature type="binding site" evidence="7">
    <location>
        <position position="41"/>
    </location>
    <ligand>
        <name>ATP</name>
        <dbReference type="ChEBI" id="CHEBI:30616"/>
    </ligand>
</feature>
<keyword evidence="12" id="KW-1185">Reference proteome</keyword>
<comment type="similarity">
    <text evidence="7 8">Belongs to the polyphosphate kinase 1 (PPK1) family.</text>
</comment>
<feature type="coiled-coil region" evidence="9">
    <location>
        <begin position="59"/>
        <end position="86"/>
    </location>
</feature>
<dbReference type="PROSITE" id="PS50035">
    <property type="entry name" value="PLD"/>
    <property type="match status" value="1"/>
</dbReference>
<dbReference type="HAMAP" id="MF_00347">
    <property type="entry name" value="Polyphosphate_kinase"/>
    <property type="match status" value="1"/>
</dbReference>
<dbReference type="InterPro" id="IPR025200">
    <property type="entry name" value="PPK_C_dom2"/>
</dbReference>
<dbReference type="Pfam" id="PF02503">
    <property type="entry name" value="PP_kinase"/>
    <property type="match status" value="1"/>
</dbReference>
<comment type="cofactor">
    <cofactor evidence="7">
        <name>Mg(2+)</name>
        <dbReference type="ChEBI" id="CHEBI:18420"/>
    </cofactor>
</comment>
<feature type="domain" description="PLD phosphodiesterase" evidence="10">
    <location>
        <begin position="424"/>
        <end position="461"/>
    </location>
</feature>
<dbReference type="OrthoDB" id="9761456at2"/>
<comment type="caution">
    <text evidence="11">The sequence shown here is derived from an EMBL/GenBank/DDBJ whole genome shotgun (WGS) entry which is preliminary data.</text>
</comment>
<dbReference type="GO" id="GO:0046872">
    <property type="term" value="F:metal ion binding"/>
    <property type="evidence" value="ECO:0007669"/>
    <property type="project" value="UniProtKB-KW"/>
</dbReference>
<dbReference type="GO" id="GO:0006799">
    <property type="term" value="P:polyphosphate biosynthetic process"/>
    <property type="evidence" value="ECO:0007669"/>
    <property type="project" value="UniProtKB-UniRule"/>
</dbReference>
<dbReference type="NCBIfam" id="NF003917">
    <property type="entry name" value="PRK05443.1-1"/>
    <property type="match status" value="1"/>
</dbReference>
<dbReference type="EC" id="2.7.4.1" evidence="7 8"/>
<dbReference type="GO" id="GO:0009358">
    <property type="term" value="C:polyphosphate kinase complex"/>
    <property type="evidence" value="ECO:0007669"/>
    <property type="project" value="InterPro"/>
</dbReference>
<keyword evidence="4 7" id="KW-0418">Kinase</keyword>
<gene>
    <name evidence="7" type="primary">ppk</name>
    <name evidence="11" type="ORF">DET45_104133</name>
</gene>
<dbReference type="GO" id="GO:0008976">
    <property type="term" value="F:polyphosphate kinase activity"/>
    <property type="evidence" value="ECO:0007669"/>
    <property type="project" value="UniProtKB-UniRule"/>
</dbReference>
<keyword evidence="5 7" id="KW-0067">ATP-binding</keyword>
<feature type="binding site" evidence="7">
    <location>
        <position position="369"/>
    </location>
    <ligand>
        <name>Mg(2+)</name>
        <dbReference type="ChEBI" id="CHEBI:18420"/>
    </ligand>
</feature>
<evidence type="ECO:0000256" key="6">
    <source>
        <dbReference type="ARBA" id="ARBA00022842"/>
    </source>
</evidence>
<evidence type="ECO:0000256" key="7">
    <source>
        <dbReference type="HAMAP-Rule" id="MF_00347"/>
    </source>
</evidence>
<reference evidence="11 12" key="1">
    <citation type="submission" date="2018-05" db="EMBL/GenBank/DDBJ databases">
        <title>Freshwater and sediment microbial communities from various areas in North America, analyzing microbe dynamics in response to fracking.</title>
        <authorList>
            <person name="Lamendella R."/>
        </authorList>
    </citation>
    <scope>NUCLEOTIDE SEQUENCE [LARGE SCALE GENOMIC DNA]</scope>
    <source>
        <strain evidence="11 12">125B1</strain>
    </source>
</reference>
<dbReference type="Gene3D" id="1.20.58.310">
    <property type="entry name" value="Polyphosphate kinase N-terminal domain"/>
    <property type="match status" value="1"/>
</dbReference>
<accession>A0A317QCM8</accession>
<dbReference type="SUPFAM" id="SSF140356">
    <property type="entry name" value="PPK N-terminal domain-like"/>
    <property type="match status" value="1"/>
</dbReference>
<dbReference type="InterPro" id="IPR036830">
    <property type="entry name" value="PP_kinase_middle_dom_sf"/>
</dbReference>
<dbReference type="PANTHER" id="PTHR30218:SF0">
    <property type="entry name" value="POLYPHOSPHATE KINASE"/>
    <property type="match status" value="1"/>
</dbReference>
<dbReference type="InterPro" id="IPR036832">
    <property type="entry name" value="PPK_N_dom_sf"/>
</dbReference>
<dbReference type="SUPFAM" id="SSF143724">
    <property type="entry name" value="PHP14-like"/>
    <property type="match status" value="1"/>
</dbReference>
<dbReference type="PIRSF" id="PIRSF015589">
    <property type="entry name" value="PP_kinase"/>
    <property type="match status" value="1"/>
</dbReference>
<keyword evidence="7" id="KW-0479">Metal-binding</keyword>
<dbReference type="PANTHER" id="PTHR30218">
    <property type="entry name" value="POLYPHOSPHATE KINASE"/>
    <property type="match status" value="1"/>
</dbReference>
<keyword evidence="6 7" id="KW-0460">Magnesium</keyword>
<feature type="binding site" evidence="7">
    <location>
        <position position="399"/>
    </location>
    <ligand>
        <name>Mg(2+)</name>
        <dbReference type="ChEBI" id="CHEBI:18420"/>
    </ligand>
</feature>
<dbReference type="AlphaFoldDB" id="A0A317QCM8"/>
<keyword evidence="1 7" id="KW-0597">Phosphoprotein</keyword>
<feature type="binding site" evidence="7">
    <location>
        <position position="561"/>
    </location>
    <ligand>
        <name>ATP</name>
        <dbReference type="ChEBI" id="CHEBI:30616"/>
    </ligand>
</feature>
<dbReference type="RefSeq" id="WP_110075571.1">
    <property type="nucleotide sequence ID" value="NZ_QGTT01000004.1"/>
</dbReference>